<dbReference type="EMBL" id="BKCJ010237324">
    <property type="protein sequence ID" value="GEZ06598.1"/>
    <property type="molecule type" value="Genomic_DNA"/>
</dbReference>
<gene>
    <name evidence="1" type="ORF">Tci_478571</name>
</gene>
<accession>A0A699I3F1</accession>
<proteinExistence type="predicted"/>
<name>A0A699I3F1_TANCI</name>
<dbReference type="AlphaFoldDB" id="A0A699I3F1"/>
<protein>
    <submittedName>
        <fullName evidence="1">Uncharacterized protein</fullName>
    </submittedName>
</protein>
<sequence>MFDCDDYFTSESDDILPSSPIYDRYQSGDGYHAVPPPYTGTFMPPKPDLAFHTAPNVNATVHTTFNVELSPLKPHNDLSHIYRPLAPIIKDWVSDSEDDFEPQIPQDTPRESSHWQYKFPLPVEGVLTARRMEIPLPGVCTAMMKKLPVKERWQLH</sequence>
<comment type="caution">
    <text evidence="1">The sequence shown here is derived from an EMBL/GenBank/DDBJ whole genome shotgun (WGS) entry which is preliminary data.</text>
</comment>
<organism evidence="1">
    <name type="scientific">Tanacetum cinerariifolium</name>
    <name type="common">Dalmatian daisy</name>
    <name type="synonym">Chrysanthemum cinerariifolium</name>
    <dbReference type="NCBI Taxonomy" id="118510"/>
    <lineage>
        <taxon>Eukaryota</taxon>
        <taxon>Viridiplantae</taxon>
        <taxon>Streptophyta</taxon>
        <taxon>Embryophyta</taxon>
        <taxon>Tracheophyta</taxon>
        <taxon>Spermatophyta</taxon>
        <taxon>Magnoliopsida</taxon>
        <taxon>eudicotyledons</taxon>
        <taxon>Gunneridae</taxon>
        <taxon>Pentapetalae</taxon>
        <taxon>asterids</taxon>
        <taxon>campanulids</taxon>
        <taxon>Asterales</taxon>
        <taxon>Asteraceae</taxon>
        <taxon>Asteroideae</taxon>
        <taxon>Anthemideae</taxon>
        <taxon>Anthemidinae</taxon>
        <taxon>Tanacetum</taxon>
    </lineage>
</organism>
<reference evidence="1" key="1">
    <citation type="journal article" date="2019" name="Sci. Rep.">
        <title>Draft genome of Tanacetum cinerariifolium, the natural source of mosquito coil.</title>
        <authorList>
            <person name="Yamashiro T."/>
            <person name="Shiraishi A."/>
            <person name="Satake H."/>
            <person name="Nakayama K."/>
        </authorList>
    </citation>
    <scope>NUCLEOTIDE SEQUENCE</scope>
</reference>
<evidence type="ECO:0000313" key="1">
    <source>
        <dbReference type="EMBL" id="GEZ06598.1"/>
    </source>
</evidence>